<protein>
    <submittedName>
        <fullName evidence="1">Uncharacterized protein</fullName>
    </submittedName>
</protein>
<reference evidence="1 2" key="1">
    <citation type="journal article" date="2006" name="Science">
        <title>The genome of black cottonwood, Populus trichocarpa (Torr. &amp; Gray).</title>
        <authorList>
            <person name="Tuskan G.A."/>
            <person name="Difazio S."/>
            <person name="Jansson S."/>
            <person name="Bohlmann J."/>
            <person name="Grigoriev I."/>
            <person name="Hellsten U."/>
            <person name="Putnam N."/>
            <person name="Ralph S."/>
            <person name="Rombauts S."/>
            <person name="Salamov A."/>
            <person name="Schein J."/>
            <person name="Sterck L."/>
            <person name="Aerts A."/>
            <person name="Bhalerao R.R."/>
            <person name="Bhalerao R.P."/>
            <person name="Blaudez D."/>
            <person name="Boerjan W."/>
            <person name="Brun A."/>
            <person name="Brunner A."/>
            <person name="Busov V."/>
            <person name="Campbell M."/>
            <person name="Carlson J."/>
            <person name="Chalot M."/>
            <person name="Chapman J."/>
            <person name="Chen G.L."/>
            <person name="Cooper D."/>
            <person name="Coutinho P.M."/>
            <person name="Couturier J."/>
            <person name="Covert S."/>
            <person name="Cronk Q."/>
            <person name="Cunningham R."/>
            <person name="Davis J."/>
            <person name="Degroeve S."/>
            <person name="Dejardin A."/>
            <person name="Depamphilis C."/>
            <person name="Detter J."/>
            <person name="Dirks B."/>
            <person name="Dubchak I."/>
            <person name="Duplessis S."/>
            <person name="Ehlting J."/>
            <person name="Ellis B."/>
            <person name="Gendler K."/>
            <person name="Goodstein D."/>
            <person name="Gribskov M."/>
            <person name="Grimwood J."/>
            <person name="Groover A."/>
            <person name="Gunter L."/>
            <person name="Hamberger B."/>
            <person name="Heinze B."/>
            <person name="Helariutta Y."/>
            <person name="Henrissat B."/>
            <person name="Holligan D."/>
            <person name="Holt R."/>
            <person name="Huang W."/>
            <person name="Islam-Faridi N."/>
            <person name="Jones S."/>
            <person name="Jones-Rhoades M."/>
            <person name="Jorgensen R."/>
            <person name="Joshi C."/>
            <person name="Kangasjarvi J."/>
            <person name="Karlsson J."/>
            <person name="Kelleher C."/>
            <person name="Kirkpatrick R."/>
            <person name="Kirst M."/>
            <person name="Kohler A."/>
            <person name="Kalluri U."/>
            <person name="Larimer F."/>
            <person name="Leebens-Mack J."/>
            <person name="Leple J.C."/>
            <person name="Locascio P."/>
            <person name="Lou Y."/>
            <person name="Lucas S."/>
            <person name="Martin F."/>
            <person name="Montanini B."/>
            <person name="Napoli C."/>
            <person name="Nelson D.R."/>
            <person name="Nelson C."/>
            <person name="Nieminen K."/>
            <person name="Nilsson O."/>
            <person name="Pereda V."/>
            <person name="Peter G."/>
            <person name="Philippe R."/>
            <person name="Pilate G."/>
            <person name="Poliakov A."/>
            <person name="Razumovskaya J."/>
            <person name="Richardson P."/>
            <person name="Rinaldi C."/>
            <person name="Ritland K."/>
            <person name="Rouze P."/>
            <person name="Ryaboy D."/>
            <person name="Schmutz J."/>
            <person name="Schrader J."/>
            <person name="Segerman B."/>
            <person name="Shin H."/>
            <person name="Siddiqui A."/>
            <person name="Sterky F."/>
            <person name="Terry A."/>
            <person name="Tsai C.J."/>
            <person name="Uberbacher E."/>
            <person name="Unneberg P."/>
            <person name="Vahala J."/>
            <person name="Wall K."/>
            <person name="Wessler S."/>
            <person name="Yang G."/>
            <person name="Yin T."/>
            <person name="Douglas C."/>
            <person name="Marra M."/>
            <person name="Sandberg G."/>
            <person name="Van de Peer Y."/>
            <person name="Rokhsar D."/>
        </authorList>
    </citation>
    <scope>NUCLEOTIDE SEQUENCE [LARGE SCALE GENOMIC DNA]</scope>
    <source>
        <strain evidence="2">cv. Nisqually</strain>
    </source>
</reference>
<accession>A0A3N7EUT6</accession>
<dbReference type="EMBL" id="CM009292">
    <property type="protein sequence ID" value="RQO88015.1"/>
    <property type="molecule type" value="Genomic_DNA"/>
</dbReference>
<keyword evidence="2" id="KW-1185">Reference proteome</keyword>
<name>A0A3N7EUT6_POPTR</name>
<organism evidence="1 2">
    <name type="scientific">Populus trichocarpa</name>
    <name type="common">Western balsam poplar</name>
    <name type="synonym">Populus balsamifera subsp. trichocarpa</name>
    <dbReference type="NCBI Taxonomy" id="3694"/>
    <lineage>
        <taxon>Eukaryota</taxon>
        <taxon>Viridiplantae</taxon>
        <taxon>Streptophyta</taxon>
        <taxon>Embryophyta</taxon>
        <taxon>Tracheophyta</taxon>
        <taxon>Spermatophyta</taxon>
        <taxon>Magnoliopsida</taxon>
        <taxon>eudicotyledons</taxon>
        <taxon>Gunneridae</taxon>
        <taxon>Pentapetalae</taxon>
        <taxon>rosids</taxon>
        <taxon>fabids</taxon>
        <taxon>Malpighiales</taxon>
        <taxon>Salicaceae</taxon>
        <taxon>Saliceae</taxon>
        <taxon>Populus</taxon>
    </lineage>
</organism>
<evidence type="ECO:0000313" key="2">
    <source>
        <dbReference type="Proteomes" id="UP000006729"/>
    </source>
</evidence>
<dbReference type="Proteomes" id="UP000006729">
    <property type="component" value="Chromosome 3"/>
</dbReference>
<gene>
    <name evidence="1" type="ORF">POPTR_003G078632</name>
</gene>
<dbReference type="AlphaFoldDB" id="A0A3N7EUT6"/>
<proteinExistence type="predicted"/>
<sequence>MAGFDLRSASLHLSQYSETSSSYQNTKSLLQFYDPVVLVVPPNKYAPDGMVGISELVLMACGCFDDTKVVAGKHLIL</sequence>
<evidence type="ECO:0000313" key="1">
    <source>
        <dbReference type="EMBL" id="RQO88015.1"/>
    </source>
</evidence>